<reference evidence="1 2" key="1">
    <citation type="submission" date="2013-11" db="EMBL/GenBank/DDBJ databases">
        <title>Metagenomic analysis of a methanogenic consortium involved in long chain n-alkane degradation.</title>
        <authorList>
            <person name="Davidova I.A."/>
            <person name="Callaghan A.V."/>
            <person name="Wawrik B."/>
            <person name="Pruitt S."/>
            <person name="Marks C."/>
            <person name="Duncan K.E."/>
            <person name="Suflita J.M."/>
        </authorList>
    </citation>
    <scope>NUCLEOTIDE SEQUENCE [LARGE SCALE GENOMIC DNA]</scope>
    <source>
        <strain evidence="1 2">SPR</strain>
    </source>
</reference>
<name>A0A0D2JK94_9BACT</name>
<evidence type="ECO:0000313" key="2">
    <source>
        <dbReference type="Proteomes" id="UP000032233"/>
    </source>
</evidence>
<accession>A0A0D2JK94</accession>
<dbReference type="AlphaFoldDB" id="A0A0D2JK94"/>
<organism evidence="1 2">
    <name type="scientific">Dethiosulfatarculus sandiegensis</name>
    <dbReference type="NCBI Taxonomy" id="1429043"/>
    <lineage>
        <taxon>Bacteria</taxon>
        <taxon>Pseudomonadati</taxon>
        <taxon>Thermodesulfobacteriota</taxon>
        <taxon>Desulfarculia</taxon>
        <taxon>Desulfarculales</taxon>
        <taxon>Desulfarculaceae</taxon>
        <taxon>Dethiosulfatarculus</taxon>
    </lineage>
</organism>
<dbReference type="OrthoDB" id="5523094at2"/>
<evidence type="ECO:0008006" key="3">
    <source>
        <dbReference type="Google" id="ProtNLM"/>
    </source>
</evidence>
<protein>
    <recommendedName>
        <fullName evidence="3">Cytoplasmic protein</fullName>
    </recommendedName>
</protein>
<keyword evidence="2" id="KW-1185">Reference proteome</keyword>
<dbReference type="EMBL" id="AZAC01000001">
    <property type="protein sequence ID" value="KIX16046.1"/>
    <property type="molecule type" value="Genomic_DNA"/>
</dbReference>
<gene>
    <name evidence="1" type="ORF">X474_00565</name>
</gene>
<sequence>MAEKSQSGFQGLTAQSLYCAKCGQAQPVRSKLLLVLPQGEKYAYFCSVCGERLGIRMVDSQQGK</sequence>
<dbReference type="STRING" id="1429043.X474_00565"/>
<dbReference type="InParanoid" id="A0A0D2JK94"/>
<evidence type="ECO:0000313" key="1">
    <source>
        <dbReference type="EMBL" id="KIX16046.1"/>
    </source>
</evidence>
<dbReference type="Proteomes" id="UP000032233">
    <property type="component" value="Unassembled WGS sequence"/>
</dbReference>
<proteinExistence type="predicted"/>
<comment type="caution">
    <text evidence="1">The sequence shown here is derived from an EMBL/GenBank/DDBJ whole genome shotgun (WGS) entry which is preliminary data.</text>
</comment>
<dbReference type="RefSeq" id="WP_052514681.1">
    <property type="nucleotide sequence ID" value="NZ_AZAC01000001.1"/>
</dbReference>